<dbReference type="EMBL" id="JYDQ01002531">
    <property type="protein sequence ID" value="KRY03742.1"/>
    <property type="molecule type" value="Genomic_DNA"/>
</dbReference>
<evidence type="ECO:0000313" key="2">
    <source>
        <dbReference type="EMBL" id="KRY03742.1"/>
    </source>
</evidence>
<evidence type="ECO:0000259" key="1">
    <source>
        <dbReference type="Pfam" id="PF10551"/>
    </source>
</evidence>
<organism evidence="2 3">
    <name type="scientific">Trichinella patagoniensis</name>
    <dbReference type="NCBI Taxonomy" id="990121"/>
    <lineage>
        <taxon>Eukaryota</taxon>
        <taxon>Metazoa</taxon>
        <taxon>Ecdysozoa</taxon>
        <taxon>Nematoda</taxon>
        <taxon>Enoplea</taxon>
        <taxon>Dorylaimia</taxon>
        <taxon>Trichinellida</taxon>
        <taxon>Trichinellidae</taxon>
        <taxon>Trichinella</taxon>
    </lineage>
</organism>
<keyword evidence="3" id="KW-1185">Reference proteome</keyword>
<feature type="domain" description="MULE transposase" evidence="1">
    <location>
        <begin position="22"/>
        <end position="57"/>
    </location>
</feature>
<evidence type="ECO:0000313" key="3">
    <source>
        <dbReference type="Proteomes" id="UP000054783"/>
    </source>
</evidence>
<protein>
    <recommendedName>
        <fullName evidence="1">MULE transposase domain-containing protein</fullName>
    </recommendedName>
</protein>
<comment type="caution">
    <text evidence="2">The sequence shown here is derived from an EMBL/GenBank/DDBJ whole genome shotgun (WGS) entry which is preliminary data.</text>
</comment>
<sequence length="62" mass="6982">MNGTFKIVPEWYQNGGSVRVVLQSKTVIYDFETALIPALQGTFPGVNIQGCYFHFCQAVLRK</sequence>
<feature type="non-terminal residue" evidence="2">
    <location>
        <position position="62"/>
    </location>
</feature>
<dbReference type="AlphaFoldDB" id="A0A0V0YTY2"/>
<dbReference type="Proteomes" id="UP000054783">
    <property type="component" value="Unassembled WGS sequence"/>
</dbReference>
<accession>A0A0V0YTY2</accession>
<reference evidence="2 3" key="1">
    <citation type="submission" date="2015-01" db="EMBL/GenBank/DDBJ databases">
        <title>Evolution of Trichinella species and genotypes.</title>
        <authorList>
            <person name="Korhonen P.K."/>
            <person name="Edoardo P."/>
            <person name="Giuseppe L.R."/>
            <person name="Gasser R.B."/>
        </authorList>
    </citation>
    <scope>NUCLEOTIDE SEQUENCE [LARGE SCALE GENOMIC DNA]</scope>
    <source>
        <strain evidence="2">ISS2496</strain>
    </source>
</reference>
<proteinExistence type="predicted"/>
<gene>
    <name evidence="2" type="ORF">T12_12266</name>
</gene>
<dbReference type="Pfam" id="PF10551">
    <property type="entry name" value="MULE"/>
    <property type="match status" value="1"/>
</dbReference>
<name>A0A0V0YTY2_9BILA</name>
<dbReference type="InterPro" id="IPR018289">
    <property type="entry name" value="MULE_transposase_dom"/>
</dbReference>